<evidence type="ECO:0000313" key="3">
    <source>
        <dbReference type="Proteomes" id="UP000598467"/>
    </source>
</evidence>
<dbReference type="EMBL" id="JABFCZ010000002">
    <property type="protein sequence ID" value="MBD1544911.1"/>
    <property type="molecule type" value="Genomic_DNA"/>
</dbReference>
<organism evidence="2 3">
    <name type="scientific">Roseibium aggregatum</name>
    <dbReference type="NCBI Taxonomy" id="187304"/>
    <lineage>
        <taxon>Bacteria</taxon>
        <taxon>Pseudomonadati</taxon>
        <taxon>Pseudomonadota</taxon>
        <taxon>Alphaproteobacteria</taxon>
        <taxon>Hyphomicrobiales</taxon>
        <taxon>Stappiaceae</taxon>
        <taxon>Roseibium</taxon>
    </lineage>
</organism>
<feature type="transmembrane region" description="Helical" evidence="1">
    <location>
        <begin position="7"/>
        <end position="26"/>
    </location>
</feature>
<comment type="caution">
    <text evidence="2">The sequence shown here is derived from an EMBL/GenBank/DDBJ whole genome shotgun (WGS) entry which is preliminary data.</text>
</comment>
<protein>
    <submittedName>
        <fullName evidence="2">Uncharacterized protein</fullName>
    </submittedName>
</protein>
<dbReference type="Proteomes" id="UP000598467">
    <property type="component" value="Unassembled WGS sequence"/>
</dbReference>
<evidence type="ECO:0000313" key="2">
    <source>
        <dbReference type="EMBL" id="MBD1544911.1"/>
    </source>
</evidence>
<dbReference type="AlphaFoldDB" id="A0A926S410"/>
<keyword evidence="1" id="KW-1133">Transmembrane helix</keyword>
<accession>A0A926S410</accession>
<reference evidence="2" key="1">
    <citation type="submission" date="2020-05" db="EMBL/GenBank/DDBJ databases">
        <title>Identification of trans-AT polyketide cluster in two marine bacteria, producers of a novel glutaramide-containing polyketide sesbanimide D and analogs.</title>
        <authorList>
            <person name="Kacar D."/>
            <person name="Rodriguez P."/>
            <person name="Canedo L."/>
            <person name="Gonzalez E."/>
            <person name="Galan B."/>
            <person name="De La Calle F."/>
            <person name="Garcia J.L."/>
        </authorList>
    </citation>
    <scope>NUCLEOTIDE SEQUENCE</scope>
    <source>
        <strain evidence="2">PHM038</strain>
    </source>
</reference>
<keyword evidence="1" id="KW-0812">Transmembrane</keyword>
<gene>
    <name evidence="2" type="ORF">HK439_01445</name>
</gene>
<name>A0A926S410_9HYPH</name>
<dbReference type="RefSeq" id="WP_190289589.1">
    <property type="nucleotide sequence ID" value="NZ_JABFCZ010000002.1"/>
</dbReference>
<evidence type="ECO:0000256" key="1">
    <source>
        <dbReference type="SAM" id="Phobius"/>
    </source>
</evidence>
<proteinExistence type="predicted"/>
<feature type="transmembrane region" description="Helical" evidence="1">
    <location>
        <begin position="56"/>
        <end position="81"/>
    </location>
</feature>
<keyword evidence="1" id="KW-0472">Membrane</keyword>
<sequence>MFYVIEVVVDILFNFAFLSITGIFHLPKSGEAKFFLSRPCSIESAIKSIVDSFLCWVLLMCVLGNFSVFILTFAMAAFAFGRSAFAENFCMYAGKAYSVGSTVCECPSLTEAIIGGGTHKGGKFVINRLECNNIAVAGKSVEWSISSRPCFVGEGALASSAVSFFKEVSVQFCPNPNNFNSGDILVNMVEKPASTEGEAAEANDDQLMILLKQICRRFSKAPSFCKSL</sequence>